<gene>
    <name evidence="1" type="ORF">HMPREF0653_02695</name>
</gene>
<evidence type="ECO:0000313" key="2">
    <source>
        <dbReference type="Proteomes" id="UP000016660"/>
    </source>
</evidence>
<name>A0ABN0NNP8_9BACT</name>
<feature type="non-terminal residue" evidence="1">
    <location>
        <position position="1"/>
    </location>
</feature>
<dbReference type="Proteomes" id="UP000016660">
    <property type="component" value="Unassembled WGS sequence"/>
</dbReference>
<organism evidence="1 2">
    <name type="scientific">Prevotella disiens JCM 6334 = ATCC 29426</name>
    <dbReference type="NCBI Taxonomy" id="1235811"/>
    <lineage>
        <taxon>Bacteria</taxon>
        <taxon>Pseudomonadati</taxon>
        <taxon>Bacteroidota</taxon>
        <taxon>Bacteroidia</taxon>
        <taxon>Bacteroidales</taxon>
        <taxon>Prevotellaceae</taxon>
        <taxon>Prevotella</taxon>
    </lineage>
</organism>
<comment type="caution">
    <text evidence="1">The sequence shown here is derived from an EMBL/GenBank/DDBJ whole genome shotgun (WGS) entry which is preliminary data.</text>
</comment>
<sequence length="64" mass="7690">KGGEDFWEKGQLFHLKPSPLFRVYDHRYLPNILNGENTMNTVKRRMHSIHFQTAKRLVCKRFDS</sequence>
<accession>A0ABN0NNP8</accession>
<dbReference type="RefSeq" id="WP_021668809.1">
    <property type="nucleotide sequence ID" value="NZ_KI259345.1"/>
</dbReference>
<dbReference type="EMBL" id="AWUY01000320">
    <property type="protein sequence ID" value="ERJ70935.1"/>
    <property type="molecule type" value="Genomic_DNA"/>
</dbReference>
<evidence type="ECO:0000313" key="1">
    <source>
        <dbReference type="EMBL" id="ERJ70935.1"/>
    </source>
</evidence>
<protein>
    <submittedName>
        <fullName evidence="1">Uncharacterized protein</fullName>
    </submittedName>
</protein>
<keyword evidence="2" id="KW-1185">Reference proteome</keyword>
<proteinExistence type="predicted"/>
<reference evidence="1 2" key="1">
    <citation type="submission" date="2013-06" db="EMBL/GenBank/DDBJ databases">
        <authorList>
            <person name="Weinstock G."/>
            <person name="Sodergren E."/>
            <person name="Lobos E.A."/>
            <person name="Fulton L."/>
            <person name="Fulton R."/>
            <person name="Courtney L."/>
            <person name="Fronick C."/>
            <person name="O'Laughlin M."/>
            <person name="Godfrey J."/>
            <person name="Wilson R.M."/>
            <person name="Miner T."/>
            <person name="Farmer C."/>
            <person name="Delehaunty K."/>
            <person name="Cordes M."/>
            <person name="Minx P."/>
            <person name="Tomlinson C."/>
            <person name="Chen J."/>
            <person name="Wollam A."/>
            <person name="Pepin K.H."/>
            <person name="Bhonagiri V."/>
            <person name="Zhang X."/>
            <person name="Warren W."/>
            <person name="Mitreva M."/>
            <person name="Mardis E.R."/>
            <person name="Wilson R.K."/>
        </authorList>
    </citation>
    <scope>NUCLEOTIDE SEQUENCE [LARGE SCALE GENOMIC DNA]</scope>
    <source>
        <strain evidence="1 2">ATCC 29426</strain>
    </source>
</reference>